<comment type="caution">
    <text evidence="1">The sequence shown here is derived from an EMBL/GenBank/DDBJ whole genome shotgun (WGS) entry which is preliminary data.</text>
</comment>
<evidence type="ECO:0000313" key="1">
    <source>
        <dbReference type="EMBL" id="RDW17744.1"/>
    </source>
</evidence>
<protein>
    <submittedName>
        <fullName evidence="1">FbpB family small basic protein</fullName>
    </submittedName>
</protein>
<evidence type="ECO:0000313" key="2">
    <source>
        <dbReference type="Proteomes" id="UP000256520"/>
    </source>
</evidence>
<sequence>MSLKKKITFEELVEENRRQILEDRRLMDEIEQNLEMKMNQSLKKVNEN</sequence>
<dbReference type="Proteomes" id="UP000256520">
    <property type="component" value="Unassembled WGS sequence"/>
</dbReference>
<gene>
    <name evidence="1" type="ORF">CWR45_10430</name>
</gene>
<dbReference type="AlphaFoldDB" id="A0A3D8PP28"/>
<proteinExistence type="predicted"/>
<dbReference type="Pfam" id="PF13040">
    <property type="entry name" value="Fur_reg_FbpB"/>
    <property type="match status" value="1"/>
</dbReference>
<organism evidence="1 2">
    <name type="scientific">Oceanobacillus chungangensis</name>
    <dbReference type="NCBI Taxonomy" id="1229152"/>
    <lineage>
        <taxon>Bacteria</taxon>
        <taxon>Bacillati</taxon>
        <taxon>Bacillota</taxon>
        <taxon>Bacilli</taxon>
        <taxon>Bacillales</taxon>
        <taxon>Bacillaceae</taxon>
        <taxon>Oceanobacillus</taxon>
    </lineage>
</organism>
<accession>A0A3D8PP28</accession>
<dbReference type="EMBL" id="PIOD01000011">
    <property type="protein sequence ID" value="RDW17744.1"/>
    <property type="molecule type" value="Genomic_DNA"/>
</dbReference>
<dbReference type="InterPro" id="IPR025004">
    <property type="entry name" value="SenN/SenS"/>
</dbReference>
<name>A0A3D8PP28_9BACI</name>
<reference evidence="2" key="1">
    <citation type="submission" date="2017-11" db="EMBL/GenBank/DDBJ databases">
        <authorList>
            <person name="Zhu W."/>
        </authorList>
    </citation>
    <scope>NUCLEOTIDE SEQUENCE [LARGE SCALE GENOMIC DNA]</scope>
    <source>
        <strain evidence="2">CAU 1051</strain>
    </source>
</reference>
<keyword evidence="2" id="KW-1185">Reference proteome</keyword>
<dbReference type="OrthoDB" id="2691917at2"/>